<proteinExistence type="predicted"/>
<gene>
    <name evidence="1" type="ORF">RPERSI_LOCUS26838</name>
</gene>
<feature type="non-terminal residue" evidence="1">
    <location>
        <position position="141"/>
    </location>
</feature>
<accession>A0ACA9S5U3</accession>
<sequence>KESEGTSKRKDRDDVGNKNRVILYKQRKTDKEKSSLFPTTSKAATPATFKAATQQLQSSNPATTIPTTTLATGELIKLTTLVSSPRRPEIPIGEVVKTKSQSQVYSTEDIEGENKDKSEGESKSIGENEGESEGEDESEVA</sequence>
<evidence type="ECO:0000313" key="2">
    <source>
        <dbReference type="Proteomes" id="UP000789920"/>
    </source>
</evidence>
<keyword evidence="2" id="KW-1185">Reference proteome</keyword>
<organism evidence="1 2">
    <name type="scientific">Racocetra persica</name>
    <dbReference type="NCBI Taxonomy" id="160502"/>
    <lineage>
        <taxon>Eukaryota</taxon>
        <taxon>Fungi</taxon>
        <taxon>Fungi incertae sedis</taxon>
        <taxon>Mucoromycota</taxon>
        <taxon>Glomeromycotina</taxon>
        <taxon>Glomeromycetes</taxon>
        <taxon>Diversisporales</taxon>
        <taxon>Gigasporaceae</taxon>
        <taxon>Racocetra</taxon>
    </lineage>
</organism>
<name>A0ACA9S5U3_9GLOM</name>
<protein>
    <submittedName>
        <fullName evidence="1">20716_t:CDS:1</fullName>
    </submittedName>
</protein>
<dbReference type="Proteomes" id="UP000789920">
    <property type="component" value="Unassembled WGS sequence"/>
</dbReference>
<feature type="non-terminal residue" evidence="1">
    <location>
        <position position="1"/>
    </location>
</feature>
<reference evidence="1" key="1">
    <citation type="submission" date="2021-06" db="EMBL/GenBank/DDBJ databases">
        <authorList>
            <person name="Kallberg Y."/>
            <person name="Tangrot J."/>
            <person name="Rosling A."/>
        </authorList>
    </citation>
    <scope>NUCLEOTIDE SEQUENCE</scope>
    <source>
        <strain evidence="1">MA461A</strain>
    </source>
</reference>
<comment type="caution">
    <text evidence="1">The sequence shown here is derived from an EMBL/GenBank/DDBJ whole genome shotgun (WGS) entry which is preliminary data.</text>
</comment>
<evidence type="ECO:0000313" key="1">
    <source>
        <dbReference type="EMBL" id="CAG8826888.1"/>
    </source>
</evidence>
<dbReference type="EMBL" id="CAJVQC010092928">
    <property type="protein sequence ID" value="CAG8826888.1"/>
    <property type="molecule type" value="Genomic_DNA"/>
</dbReference>